<dbReference type="InterPro" id="IPR012952">
    <property type="entry name" value="BING4_C_dom"/>
</dbReference>
<dbReference type="OMA" id="IRNTYQP"/>
<dbReference type="SMART" id="SM01033">
    <property type="entry name" value="BING4CT"/>
    <property type="match status" value="1"/>
</dbReference>
<dbReference type="PROSITE" id="PS50082">
    <property type="entry name" value="WD_REPEATS_2"/>
    <property type="match status" value="1"/>
</dbReference>
<dbReference type="InterPro" id="IPR001680">
    <property type="entry name" value="WD40_rpt"/>
</dbReference>
<feature type="compositionally biased region" description="Acidic residues" evidence="7">
    <location>
        <begin position="692"/>
        <end position="701"/>
    </location>
</feature>
<feature type="compositionally biased region" description="Acidic residues" evidence="7">
    <location>
        <begin position="741"/>
        <end position="751"/>
    </location>
</feature>
<feature type="compositionally biased region" description="Low complexity" evidence="7">
    <location>
        <begin position="729"/>
        <end position="740"/>
    </location>
</feature>
<keyword evidence="5" id="KW-0539">Nucleus</keyword>
<dbReference type="FunFam" id="2.130.10.10:FF:000378">
    <property type="entry name" value="U3 small nucleolar RNA-associated protein 7"/>
    <property type="match status" value="1"/>
</dbReference>
<dbReference type="InterPro" id="IPR015943">
    <property type="entry name" value="WD40/YVTN_repeat-like_dom_sf"/>
</dbReference>
<feature type="compositionally biased region" description="Basic and acidic residues" evidence="7">
    <location>
        <begin position="774"/>
        <end position="797"/>
    </location>
</feature>
<dbReference type="PANTHER" id="PTHR14085:SF3">
    <property type="entry name" value="WD REPEAT-CONTAINING PROTEIN 46"/>
    <property type="match status" value="1"/>
</dbReference>
<dbReference type="PANTHER" id="PTHR14085">
    <property type="entry name" value="WD-REPEAT PROTEIN BING4"/>
    <property type="match status" value="1"/>
</dbReference>
<name>A0A0D9QQ92_PLAFR</name>
<evidence type="ECO:0000256" key="6">
    <source>
        <dbReference type="PROSITE-ProRule" id="PRU00221"/>
    </source>
</evidence>
<proteinExistence type="predicted"/>
<dbReference type="GO" id="GO:0000398">
    <property type="term" value="P:mRNA splicing, via spliceosome"/>
    <property type="evidence" value="ECO:0007669"/>
    <property type="project" value="InterPro"/>
</dbReference>
<dbReference type="GeneID" id="24267779"/>
<dbReference type="GO" id="GO:0030686">
    <property type="term" value="C:90S preribosome"/>
    <property type="evidence" value="ECO:0007669"/>
    <property type="project" value="TreeGrafter"/>
</dbReference>
<dbReference type="Gene3D" id="2.130.10.10">
    <property type="entry name" value="YVTN repeat-like/Quinoprotein amine dehydrogenase"/>
    <property type="match status" value="1"/>
</dbReference>
<reference evidence="9 10" key="1">
    <citation type="submission" date="2014-03" db="EMBL/GenBank/DDBJ databases">
        <title>The Genome Sequence of Plasmodium fragile nilgiri.</title>
        <authorList>
            <consortium name="The Broad Institute Genomics Platform"/>
            <consortium name="The Broad Institute Genome Sequencing Center for Infectious Disease"/>
            <person name="Neafsey D."/>
            <person name="Duraisingh M."/>
            <person name="Young S.K."/>
            <person name="Zeng Q."/>
            <person name="Gargeya S."/>
            <person name="Abouelleil A."/>
            <person name="Alvarado L."/>
            <person name="Chapman S.B."/>
            <person name="Gainer-Dewar J."/>
            <person name="Goldberg J."/>
            <person name="Griggs A."/>
            <person name="Gujja S."/>
            <person name="Hansen M."/>
            <person name="Howarth C."/>
            <person name="Imamovic A."/>
            <person name="Larimer J."/>
            <person name="Pearson M."/>
            <person name="Poon T.W."/>
            <person name="Priest M."/>
            <person name="Roberts A."/>
            <person name="Saif S."/>
            <person name="Shea T."/>
            <person name="Sykes S."/>
            <person name="Wortman J."/>
            <person name="Nusbaum C."/>
            <person name="Birren B."/>
        </authorList>
    </citation>
    <scope>NUCLEOTIDE SEQUENCE [LARGE SCALE GENOMIC DNA]</scope>
    <source>
        <strain evidence="10">nilgiri</strain>
    </source>
</reference>
<feature type="repeat" description="WD" evidence="6">
    <location>
        <begin position="361"/>
        <end position="400"/>
    </location>
</feature>
<feature type="domain" description="BING4 C-terminal" evidence="8">
    <location>
        <begin position="438"/>
        <end position="525"/>
    </location>
</feature>
<feature type="region of interest" description="Disordered" evidence="7">
    <location>
        <begin position="561"/>
        <end position="601"/>
    </location>
</feature>
<dbReference type="AlphaFoldDB" id="A0A0D9QQ92"/>
<dbReference type="OrthoDB" id="10251154at2759"/>
<dbReference type="SUPFAM" id="SSF50978">
    <property type="entry name" value="WD40 repeat-like"/>
    <property type="match status" value="1"/>
</dbReference>
<dbReference type="EMBL" id="KQ001668">
    <property type="protein sequence ID" value="KJP87861.1"/>
    <property type="molecule type" value="Genomic_DNA"/>
</dbReference>
<keyword evidence="2" id="KW-0698">rRNA processing</keyword>
<dbReference type="Proteomes" id="UP000054561">
    <property type="component" value="Unassembled WGS sequence"/>
</dbReference>
<evidence type="ECO:0000256" key="4">
    <source>
        <dbReference type="ARBA" id="ARBA00022737"/>
    </source>
</evidence>
<evidence type="ECO:0000256" key="7">
    <source>
        <dbReference type="SAM" id="MobiDB-lite"/>
    </source>
</evidence>
<evidence type="ECO:0000313" key="10">
    <source>
        <dbReference type="Proteomes" id="UP000054561"/>
    </source>
</evidence>
<evidence type="ECO:0000256" key="1">
    <source>
        <dbReference type="ARBA" id="ARBA00004604"/>
    </source>
</evidence>
<dbReference type="GO" id="GO:0005681">
    <property type="term" value="C:spliceosomal complex"/>
    <property type="evidence" value="ECO:0007669"/>
    <property type="project" value="InterPro"/>
</dbReference>
<dbReference type="Pfam" id="PF04889">
    <property type="entry name" value="Cwf_Cwc_15"/>
    <property type="match status" value="1"/>
</dbReference>
<keyword evidence="4" id="KW-0677">Repeat</keyword>
<keyword evidence="3 6" id="KW-0853">WD repeat</keyword>
<feature type="compositionally biased region" description="Basic residues" evidence="7">
    <location>
        <begin position="705"/>
        <end position="723"/>
    </location>
</feature>
<dbReference type="InterPro" id="IPR006973">
    <property type="entry name" value="Cwf_Cwc_15"/>
</dbReference>
<feature type="region of interest" description="Disordered" evidence="7">
    <location>
        <begin position="1"/>
        <end position="24"/>
    </location>
</feature>
<evidence type="ECO:0000256" key="2">
    <source>
        <dbReference type="ARBA" id="ARBA00022552"/>
    </source>
</evidence>
<evidence type="ECO:0000256" key="5">
    <source>
        <dbReference type="ARBA" id="ARBA00023242"/>
    </source>
</evidence>
<feature type="compositionally biased region" description="Polar residues" evidence="7">
    <location>
        <begin position="569"/>
        <end position="580"/>
    </location>
</feature>
<evidence type="ECO:0000256" key="3">
    <source>
        <dbReference type="ARBA" id="ARBA00022574"/>
    </source>
</evidence>
<dbReference type="GO" id="GO:0000462">
    <property type="term" value="P:maturation of SSU-rRNA from tricistronic rRNA transcript (SSU-rRNA, 5.8S rRNA, LSU-rRNA)"/>
    <property type="evidence" value="ECO:0007669"/>
    <property type="project" value="TreeGrafter"/>
</dbReference>
<dbReference type="RefSeq" id="XP_012335513.1">
    <property type="nucleotide sequence ID" value="XM_012480090.1"/>
</dbReference>
<keyword evidence="10" id="KW-1185">Reference proteome</keyword>
<dbReference type="InterPro" id="IPR040315">
    <property type="entry name" value="WDR46/Utp7"/>
</dbReference>
<sequence length="872" mass="98853">MAGGGSAGAAHPVEGEQRGGDDGLLVLQEVTPQAVGEQRINVDLKERDRRKRANNKILKRLKKNIREKKELEKNRINYLPVDPKELPQNLPNTKKIKNKKMKLKLSRDVRLAILSSKKLLANKKFKRVEEGFIRVVPAQDDLRRGGDPTNEEDKSVTLKKGKEVQPSTDDLAGARSLLTQKELYARADVGTKKKVMDLRLNLGPYQCRYSRNGKYLLSTGEKGHITLMDTHNLEPMCEFQVDESIRCSTILHNHKLFAVAQKKYIYLYDNTGIEINCIKDILYSYQMEFLPFHFLLTSIGEFGELVYQDISVGSIITRKKTKRGPCKIMKQNKQDATIYLGHTNGHVTVWTPNIDKPVCDIYCHATPISTLTVHKNYLITSSVDCTYKLWDMRKLEFIESKRSHNVINEMEVSDTGVVAIAMNSHFRTYKDFFTNPQLYLTHNTYGDKINSLSFQPFEDICCVGARYSIKSLLVPGAGLANIDTYVNNPYETKKQVRENEIRSLLDKLPPDTITFVKNQLGRINPFASNARQGKAANSQSFSANEAVASVAAAAAAARRKGRNGKGALHSSTTLKHQTGDSSEDETSDGATGGGQGKMTTAHRPTWYNAIGGENQGGNRKVSQTAKVCSRDLPGHTKMKTRDLSDYVEDKEVIKNNLIQLEGGTTDKDNSHRLLAIENIKKLTNHDYTNPFPEDEDDEVEEEWKSRRRKEGKKAKRKNSASRRAKGDSQDGSQQGSQSGDDISDDPSEDQSNESSEDRSDDSSDDESEDEEEKELLRELENLKREKMEKERQEKQEQELLQSRKNNVLTNNPLINLEDNSDNEEGEGMSRKRKWTEEAIFRNTCEKKEKKITFINDTVRTAFHKKFLFKYIH</sequence>
<dbReference type="Pfam" id="PF08149">
    <property type="entry name" value="BING4CT"/>
    <property type="match status" value="1"/>
</dbReference>
<evidence type="ECO:0000259" key="8">
    <source>
        <dbReference type="SMART" id="SM01033"/>
    </source>
</evidence>
<evidence type="ECO:0000313" key="9">
    <source>
        <dbReference type="EMBL" id="KJP87861.1"/>
    </source>
</evidence>
<gene>
    <name evidence="9" type="ORF">AK88_02465</name>
</gene>
<dbReference type="VEuPathDB" id="PlasmoDB:AK88_02465"/>
<feature type="compositionally biased region" description="Acidic residues" evidence="7">
    <location>
        <begin position="762"/>
        <end position="773"/>
    </location>
</feature>
<protein>
    <recommendedName>
        <fullName evidence="8">BING4 C-terminal domain-containing protein</fullName>
    </recommendedName>
</protein>
<accession>A0A0D9QQ92</accession>
<organism evidence="9 10">
    <name type="scientific">Plasmodium fragile</name>
    <dbReference type="NCBI Taxonomy" id="5857"/>
    <lineage>
        <taxon>Eukaryota</taxon>
        <taxon>Sar</taxon>
        <taxon>Alveolata</taxon>
        <taxon>Apicomplexa</taxon>
        <taxon>Aconoidasida</taxon>
        <taxon>Haemosporida</taxon>
        <taxon>Plasmodiidae</taxon>
        <taxon>Plasmodium</taxon>
        <taxon>Plasmodium (Plasmodium)</taxon>
    </lineage>
</organism>
<dbReference type="InterPro" id="IPR036322">
    <property type="entry name" value="WD40_repeat_dom_sf"/>
</dbReference>
<feature type="region of interest" description="Disordered" evidence="7">
    <location>
        <begin position="684"/>
        <end position="830"/>
    </location>
</feature>
<comment type="subcellular location">
    <subcellularLocation>
        <location evidence="1">Nucleus</location>
        <location evidence="1">Nucleolus</location>
    </subcellularLocation>
</comment>
<dbReference type="GO" id="GO:0032040">
    <property type="term" value="C:small-subunit processome"/>
    <property type="evidence" value="ECO:0007669"/>
    <property type="project" value="TreeGrafter"/>
</dbReference>
<dbReference type="SMART" id="SM00320">
    <property type="entry name" value="WD40"/>
    <property type="match status" value="3"/>
</dbReference>